<dbReference type="PANTHER" id="PTHR21660">
    <property type="entry name" value="THIOESTERASE SUPERFAMILY MEMBER-RELATED"/>
    <property type="match status" value="1"/>
</dbReference>
<reference evidence="4 5" key="1">
    <citation type="submission" date="2017-07" db="EMBL/GenBank/DDBJ databases">
        <title>Fictibacillus sp. nov. GDSW-R2A3 Genome sequencing and assembly.</title>
        <authorList>
            <person name="Mayilraj S."/>
        </authorList>
    </citation>
    <scope>NUCLEOTIDE SEQUENCE [LARGE SCALE GENOMIC DNA]</scope>
    <source>
        <strain evidence="4 5">GDSW-R2A3</strain>
    </source>
</reference>
<accession>A0A235FDH5</accession>
<dbReference type="AlphaFoldDB" id="A0A235FDH5"/>
<name>A0A235FDH5_9BACL</name>
<evidence type="ECO:0000313" key="4">
    <source>
        <dbReference type="EMBL" id="OYD58974.1"/>
    </source>
</evidence>
<protein>
    <recommendedName>
        <fullName evidence="3">Thioesterase domain-containing protein</fullName>
    </recommendedName>
</protein>
<dbReference type="OrthoDB" id="2139465at2"/>
<organism evidence="4 5">
    <name type="scientific">Fictibacillus aquaticus</name>
    <dbReference type="NCBI Taxonomy" id="2021314"/>
    <lineage>
        <taxon>Bacteria</taxon>
        <taxon>Bacillati</taxon>
        <taxon>Bacillota</taxon>
        <taxon>Bacilli</taxon>
        <taxon>Bacillales</taxon>
        <taxon>Fictibacillaceae</taxon>
        <taxon>Fictibacillus</taxon>
    </lineage>
</organism>
<comment type="similarity">
    <text evidence="1">Belongs to the thioesterase PaaI family.</text>
</comment>
<comment type="caution">
    <text evidence="4">The sequence shown here is derived from an EMBL/GenBank/DDBJ whole genome shotgun (WGS) entry which is preliminary data.</text>
</comment>
<dbReference type="SUPFAM" id="SSF54637">
    <property type="entry name" value="Thioesterase/thiol ester dehydrase-isomerase"/>
    <property type="match status" value="1"/>
</dbReference>
<sequence>MRKILFMIGDLLMDSINDTLRTKLEDWLINASETDKNLLLQAMEACESKNKQKIHTYISAMMKMEKAAADDQSIVIEIPNTPFLANSLGIMHGGLTSTLLDSAMGTAANLNLGKDEGAVTLDLNIRFLSPGIGERFKCEGKVVKSGRQIIVTEGTVWNEKEELIASATGTFFKISRKK</sequence>
<dbReference type="NCBIfam" id="TIGR00369">
    <property type="entry name" value="unchar_dom_1"/>
    <property type="match status" value="1"/>
</dbReference>
<dbReference type="Proteomes" id="UP000215059">
    <property type="component" value="Unassembled WGS sequence"/>
</dbReference>
<dbReference type="Pfam" id="PF03061">
    <property type="entry name" value="4HBT"/>
    <property type="match status" value="1"/>
</dbReference>
<dbReference type="InterPro" id="IPR029069">
    <property type="entry name" value="HotDog_dom_sf"/>
</dbReference>
<dbReference type="GO" id="GO:0047617">
    <property type="term" value="F:fatty acyl-CoA hydrolase activity"/>
    <property type="evidence" value="ECO:0007669"/>
    <property type="project" value="InterPro"/>
</dbReference>
<keyword evidence="5" id="KW-1185">Reference proteome</keyword>
<evidence type="ECO:0000313" key="5">
    <source>
        <dbReference type="Proteomes" id="UP000215059"/>
    </source>
</evidence>
<dbReference type="InterPro" id="IPR006683">
    <property type="entry name" value="Thioestr_dom"/>
</dbReference>
<evidence type="ECO:0000256" key="1">
    <source>
        <dbReference type="ARBA" id="ARBA00008324"/>
    </source>
</evidence>
<evidence type="ECO:0000259" key="3">
    <source>
        <dbReference type="Pfam" id="PF03061"/>
    </source>
</evidence>
<feature type="domain" description="Thioesterase" evidence="3">
    <location>
        <begin position="89"/>
        <end position="164"/>
    </location>
</feature>
<dbReference type="InterPro" id="IPR039298">
    <property type="entry name" value="ACOT13"/>
</dbReference>
<dbReference type="InterPro" id="IPR003736">
    <property type="entry name" value="PAAI_dom"/>
</dbReference>
<evidence type="ECO:0000256" key="2">
    <source>
        <dbReference type="ARBA" id="ARBA00022801"/>
    </source>
</evidence>
<gene>
    <name evidence="4" type="ORF">CGZ90_03470</name>
</gene>
<keyword evidence="2" id="KW-0378">Hydrolase</keyword>
<dbReference type="Gene3D" id="3.10.129.10">
    <property type="entry name" value="Hotdog Thioesterase"/>
    <property type="match status" value="1"/>
</dbReference>
<dbReference type="EMBL" id="NOII01000001">
    <property type="protein sequence ID" value="OYD58974.1"/>
    <property type="molecule type" value="Genomic_DNA"/>
</dbReference>
<dbReference type="CDD" id="cd03443">
    <property type="entry name" value="PaaI_thioesterase"/>
    <property type="match status" value="1"/>
</dbReference>
<proteinExistence type="inferred from homology"/>
<dbReference type="PANTHER" id="PTHR21660:SF1">
    <property type="entry name" value="ACYL-COENZYME A THIOESTERASE 13"/>
    <property type="match status" value="1"/>
</dbReference>